<comment type="caution">
    <text evidence="1">The sequence shown here is derived from an EMBL/GenBank/DDBJ whole genome shotgun (WGS) entry which is preliminary data.</text>
</comment>
<accession>A0ACB9BXZ4</accession>
<sequence length="576" mass="64548">MMPDIKQEPIENSPQMNIEWPPDIKSETIEYSPSKRLKTLSSDSPSTPSKGKSIIEDADSQQLGTCGVCLLDEGMSLRGFIDSCDHYFCFVCIMEWAKVESRCPICKRRFSTIRRPRKDGVFLSERIVNVPVRDQIYNYNGNATIGPHDPYSQVKCSVCSASSDDHLLLLCDLCDSAAHSYCVGLGNTVPESDWFCKDCTLSRDEHAKVETDTTSDDNNNNNYPSRSNTEKITCSEVSILDIVRDSSVNQSESTGERSNTQSIVDRSNAPNARTLKRCLNVHSRIRVLRENWDSLRGGSLNFPSSFQEGFKTSESQSTSLNHESTSQNHPYDIDKAWKMMDIAAKALGKKPVRKNSVPKNSEFHKKKEKLLNEASKARPNSSYFGGLKKNESEFSSSRKINASAHVMNSRNNCQNLSTASNAVGSSDQSSSIATDKCCAEKAVDATLEKKENIKKDTQKKENIKKETQFDGNIREIEDAKSEIQSLVKLNLKLLSKDKKLEVDVFKEVARHATHSIMGACGIEPPKARFRSFERLVCDHSQTRKRPSSTLMPTCCRECFFIFVKDVVTTIAFDRPG</sequence>
<gene>
    <name evidence="1" type="ORF">L1987_66631</name>
</gene>
<keyword evidence="2" id="KW-1185">Reference proteome</keyword>
<reference evidence="1 2" key="2">
    <citation type="journal article" date="2022" name="Mol. Ecol. Resour.">
        <title>The genomes of chicory, endive, great burdock and yacon provide insights into Asteraceae paleo-polyploidization history and plant inulin production.</title>
        <authorList>
            <person name="Fan W."/>
            <person name="Wang S."/>
            <person name="Wang H."/>
            <person name="Wang A."/>
            <person name="Jiang F."/>
            <person name="Liu H."/>
            <person name="Zhao H."/>
            <person name="Xu D."/>
            <person name="Zhang Y."/>
        </authorList>
    </citation>
    <scope>NUCLEOTIDE SEQUENCE [LARGE SCALE GENOMIC DNA]</scope>
    <source>
        <strain evidence="2">cv. Yunnan</strain>
        <tissue evidence="1">Leaves</tissue>
    </source>
</reference>
<name>A0ACB9BXZ4_9ASTR</name>
<evidence type="ECO:0000313" key="1">
    <source>
        <dbReference type="EMBL" id="KAI3726825.1"/>
    </source>
</evidence>
<reference evidence="2" key="1">
    <citation type="journal article" date="2022" name="Mol. Ecol. Resour.">
        <title>The genomes of chicory, endive, great burdock and yacon provide insights into Asteraceae palaeo-polyploidization history and plant inulin production.</title>
        <authorList>
            <person name="Fan W."/>
            <person name="Wang S."/>
            <person name="Wang H."/>
            <person name="Wang A."/>
            <person name="Jiang F."/>
            <person name="Liu H."/>
            <person name="Zhao H."/>
            <person name="Xu D."/>
            <person name="Zhang Y."/>
        </authorList>
    </citation>
    <scope>NUCLEOTIDE SEQUENCE [LARGE SCALE GENOMIC DNA]</scope>
    <source>
        <strain evidence="2">cv. Yunnan</strain>
    </source>
</reference>
<dbReference type="Proteomes" id="UP001056120">
    <property type="component" value="Linkage Group LG22"/>
</dbReference>
<organism evidence="1 2">
    <name type="scientific">Smallanthus sonchifolius</name>
    <dbReference type="NCBI Taxonomy" id="185202"/>
    <lineage>
        <taxon>Eukaryota</taxon>
        <taxon>Viridiplantae</taxon>
        <taxon>Streptophyta</taxon>
        <taxon>Embryophyta</taxon>
        <taxon>Tracheophyta</taxon>
        <taxon>Spermatophyta</taxon>
        <taxon>Magnoliopsida</taxon>
        <taxon>eudicotyledons</taxon>
        <taxon>Gunneridae</taxon>
        <taxon>Pentapetalae</taxon>
        <taxon>asterids</taxon>
        <taxon>campanulids</taxon>
        <taxon>Asterales</taxon>
        <taxon>Asteraceae</taxon>
        <taxon>Asteroideae</taxon>
        <taxon>Heliantheae alliance</taxon>
        <taxon>Millerieae</taxon>
        <taxon>Smallanthus</taxon>
    </lineage>
</organism>
<proteinExistence type="predicted"/>
<dbReference type="EMBL" id="CM042039">
    <property type="protein sequence ID" value="KAI3726825.1"/>
    <property type="molecule type" value="Genomic_DNA"/>
</dbReference>
<protein>
    <submittedName>
        <fullName evidence="1">Uncharacterized protein</fullName>
    </submittedName>
</protein>
<evidence type="ECO:0000313" key="2">
    <source>
        <dbReference type="Proteomes" id="UP001056120"/>
    </source>
</evidence>